<dbReference type="PANTHER" id="PTHR43542:SF1">
    <property type="entry name" value="METHYLTRANSFERASE"/>
    <property type="match status" value="1"/>
</dbReference>
<dbReference type="PIRSF" id="PIRSF004553">
    <property type="entry name" value="CHP00095"/>
    <property type="match status" value="1"/>
</dbReference>
<dbReference type="GO" id="GO:0031167">
    <property type="term" value="P:rRNA methylation"/>
    <property type="evidence" value="ECO:0007669"/>
    <property type="project" value="InterPro"/>
</dbReference>
<gene>
    <name evidence="3" type="ORF">HELGO_WM13141</name>
</gene>
<evidence type="ECO:0000256" key="2">
    <source>
        <dbReference type="ARBA" id="ARBA00022679"/>
    </source>
</evidence>
<protein>
    <submittedName>
        <fullName evidence="3">16S rRNA (Guanine(966)-N(2))-methyltransferase RsmD</fullName>
    </submittedName>
</protein>
<evidence type="ECO:0000256" key="1">
    <source>
        <dbReference type="ARBA" id="ARBA00022603"/>
    </source>
</evidence>
<evidence type="ECO:0000313" key="3">
    <source>
        <dbReference type="EMBL" id="CAA6805242.1"/>
    </source>
</evidence>
<dbReference type="NCBIfam" id="TIGR00095">
    <property type="entry name" value="16S rRNA (guanine(966)-N(2))-methyltransferase RsmD"/>
    <property type="match status" value="1"/>
</dbReference>
<dbReference type="InterPro" id="IPR029063">
    <property type="entry name" value="SAM-dependent_MTases_sf"/>
</dbReference>
<name>A0A6S6S6E8_9BACT</name>
<reference evidence="3" key="1">
    <citation type="submission" date="2020-01" db="EMBL/GenBank/DDBJ databases">
        <authorList>
            <person name="Meier V. D."/>
            <person name="Meier V D."/>
        </authorList>
    </citation>
    <scope>NUCLEOTIDE SEQUENCE</scope>
    <source>
        <strain evidence="3">HLG_WM_MAG_12</strain>
    </source>
</reference>
<proteinExistence type="predicted"/>
<keyword evidence="2 3" id="KW-0808">Transferase</keyword>
<organism evidence="3">
    <name type="scientific">uncultured Campylobacterales bacterium</name>
    <dbReference type="NCBI Taxonomy" id="352960"/>
    <lineage>
        <taxon>Bacteria</taxon>
        <taxon>Pseudomonadati</taxon>
        <taxon>Campylobacterota</taxon>
        <taxon>Epsilonproteobacteria</taxon>
        <taxon>Campylobacterales</taxon>
        <taxon>environmental samples</taxon>
    </lineage>
</organism>
<dbReference type="PANTHER" id="PTHR43542">
    <property type="entry name" value="METHYLTRANSFERASE"/>
    <property type="match status" value="1"/>
</dbReference>
<dbReference type="SUPFAM" id="SSF53335">
    <property type="entry name" value="S-adenosyl-L-methionine-dependent methyltransferases"/>
    <property type="match status" value="1"/>
</dbReference>
<sequence length="186" mass="21199">MLKITSGIYKGKQLISPEKNTTRATKSIVKASLFNTLQFDLPGANFVEVFGGSGSVGLEALSRGAKKSFFIERDKKAYGILIKNTKLIDAQNRKCFLGDSFHTFEKLLSHINSDTYFYFDPPFEFRDNMNDIYEKTVALIQKCPKEYTKMIIVEHNSSVKFEDITGLELLKSKKFGKTTLTYYKID</sequence>
<dbReference type="InterPro" id="IPR004398">
    <property type="entry name" value="RNA_MeTrfase_RsmD"/>
</dbReference>
<dbReference type="GO" id="GO:0008168">
    <property type="term" value="F:methyltransferase activity"/>
    <property type="evidence" value="ECO:0007669"/>
    <property type="project" value="UniProtKB-KW"/>
</dbReference>
<dbReference type="Gene3D" id="3.40.50.150">
    <property type="entry name" value="Vaccinia Virus protein VP39"/>
    <property type="match status" value="1"/>
</dbReference>
<dbReference type="Pfam" id="PF03602">
    <property type="entry name" value="Cons_hypoth95"/>
    <property type="match status" value="1"/>
</dbReference>
<dbReference type="AlphaFoldDB" id="A0A6S6S6E8"/>
<accession>A0A6S6S6E8</accession>
<dbReference type="EMBL" id="CACVAW010000018">
    <property type="protein sequence ID" value="CAA6805242.1"/>
    <property type="molecule type" value="Genomic_DNA"/>
</dbReference>
<keyword evidence="1 3" id="KW-0489">Methyltransferase</keyword>